<evidence type="ECO:0000313" key="5">
    <source>
        <dbReference type="EMBL" id="MDG4946007.1"/>
    </source>
</evidence>
<dbReference type="Pfam" id="PF12833">
    <property type="entry name" value="HTH_18"/>
    <property type="match status" value="1"/>
</dbReference>
<dbReference type="GO" id="GO:0003700">
    <property type="term" value="F:DNA-binding transcription factor activity"/>
    <property type="evidence" value="ECO:0007669"/>
    <property type="project" value="InterPro"/>
</dbReference>
<dbReference type="SMART" id="SM00342">
    <property type="entry name" value="HTH_ARAC"/>
    <property type="match status" value="1"/>
</dbReference>
<evidence type="ECO:0000256" key="1">
    <source>
        <dbReference type="ARBA" id="ARBA00023125"/>
    </source>
</evidence>
<dbReference type="Gene3D" id="1.10.10.60">
    <property type="entry name" value="Homeodomain-like"/>
    <property type="match status" value="2"/>
</dbReference>
<keyword evidence="3" id="KW-1133">Transmembrane helix</keyword>
<dbReference type="InterPro" id="IPR019734">
    <property type="entry name" value="TPR_rpt"/>
</dbReference>
<dbReference type="Gene3D" id="1.25.40.10">
    <property type="entry name" value="Tetratricopeptide repeat domain"/>
    <property type="match status" value="2"/>
</dbReference>
<dbReference type="EMBL" id="JANCMU010000002">
    <property type="protein sequence ID" value="MDG4946007.1"/>
    <property type="molecule type" value="Genomic_DNA"/>
</dbReference>
<protein>
    <submittedName>
        <fullName evidence="5">Helix-turn-helix domain-containing protein</fullName>
    </submittedName>
</protein>
<proteinExistence type="predicted"/>
<dbReference type="PANTHER" id="PTHR43280:SF2">
    <property type="entry name" value="HTH-TYPE TRANSCRIPTIONAL REGULATOR EXSA"/>
    <property type="match status" value="1"/>
</dbReference>
<evidence type="ECO:0000259" key="4">
    <source>
        <dbReference type="PROSITE" id="PS01124"/>
    </source>
</evidence>
<organism evidence="5 6">
    <name type="scientific">Profundicola chukchiensis</name>
    <dbReference type="NCBI Taxonomy" id="2961959"/>
    <lineage>
        <taxon>Bacteria</taxon>
        <taxon>Pseudomonadati</taxon>
        <taxon>Bacteroidota</taxon>
        <taxon>Flavobacteriia</taxon>
        <taxon>Flavobacteriales</taxon>
        <taxon>Weeksellaceae</taxon>
        <taxon>Profundicola</taxon>
    </lineage>
</organism>
<sequence length="545" mass="63126">MYVNISEFKYSLILSIVLIFCLSSSKAQDPDKYTEILNKTFFETSQTDFEKALQVADSLYQISETPLFQTRSLMLTASLYEQAGELKKSIKFAEQANKIIEKTEHFDWQTRVQGFMASQYRILSLYNQSAIYSDKAYEAAKKIPDQKASRITLAMIMQEKAFLAKAQNDHHKAIDLFREASKYLDDEKGNISVAQNYQLMAQTAIDLKEYDKALSYLDTALDKWDELPPTYGKGYIFINYAEAYLVKDNLDKAKYYIDQASEIAQTSTYLEFLRRYYVVKTEYFSRTDNIDNFRSALSKRDSINAILALKKTDYLDESYTDLTSKNEALSIDLETRKYLILVAIILLLSGLGYFIYYRREKNRQVEKFQAILAEFQQAKQKEEELSLKGIDEPILEPAILKEQKLKKEVTQDETQSESPIVSAEVEEQILRKLKAFEKSKHFRDPNISLPGLASYCDTNTKYLSYCINHHKGMNFNHYINNLRVQYIIDKLINEPVYRKYKFATLAEEAGFSSSNKFSTVFKKATTLAPSVFIKELEKEALEVEV</sequence>
<comment type="caution">
    <text evidence="5">The sequence shown here is derived from an EMBL/GenBank/DDBJ whole genome shotgun (WGS) entry which is preliminary data.</text>
</comment>
<keyword evidence="2" id="KW-0175">Coiled coil</keyword>
<feature type="domain" description="HTH araC/xylS-type" evidence="4">
    <location>
        <begin position="431"/>
        <end position="535"/>
    </location>
</feature>
<keyword evidence="3" id="KW-0812">Transmembrane</keyword>
<dbReference type="InterPro" id="IPR011990">
    <property type="entry name" value="TPR-like_helical_dom_sf"/>
</dbReference>
<feature type="transmembrane region" description="Helical" evidence="3">
    <location>
        <begin position="338"/>
        <end position="357"/>
    </location>
</feature>
<dbReference type="PROSITE" id="PS01124">
    <property type="entry name" value="HTH_ARAC_FAMILY_2"/>
    <property type="match status" value="1"/>
</dbReference>
<dbReference type="SMART" id="SM00028">
    <property type="entry name" value="TPR"/>
    <property type="match status" value="4"/>
</dbReference>
<evidence type="ECO:0000313" key="6">
    <source>
        <dbReference type="Proteomes" id="UP001152599"/>
    </source>
</evidence>
<dbReference type="AlphaFoldDB" id="A0A9X4MZR9"/>
<evidence type="ECO:0000256" key="2">
    <source>
        <dbReference type="SAM" id="Coils"/>
    </source>
</evidence>
<name>A0A9X4MZR9_9FLAO</name>
<evidence type="ECO:0000256" key="3">
    <source>
        <dbReference type="SAM" id="Phobius"/>
    </source>
</evidence>
<accession>A0A9X4MZR9</accession>
<dbReference type="PANTHER" id="PTHR43280">
    <property type="entry name" value="ARAC-FAMILY TRANSCRIPTIONAL REGULATOR"/>
    <property type="match status" value="1"/>
</dbReference>
<dbReference type="RefSeq" id="WP_304420517.1">
    <property type="nucleotide sequence ID" value="NZ_JANCMU010000002.1"/>
</dbReference>
<dbReference type="SUPFAM" id="SSF48452">
    <property type="entry name" value="TPR-like"/>
    <property type="match status" value="1"/>
</dbReference>
<gene>
    <name evidence="5" type="ORF">NMK71_06240</name>
</gene>
<keyword evidence="1" id="KW-0238">DNA-binding</keyword>
<feature type="coiled-coil region" evidence="2">
    <location>
        <begin position="358"/>
        <end position="385"/>
    </location>
</feature>
<keyword evidence="6" id="KW-1185">Reference proteome</keyword>
<reference evidence="5" key="1">
    <citation type="submission" date="2022-07" db="EMBL/GenBank/DDBJ databases">
        <title>Description and genome-wide analysis of Profundicola chukchiensis gen. nov., sp. nov., marine bacteria isolated from bottom sediments of the Chukchi Sea.</title>
        <authorList>
            <person name="Romanenko L."/>
            <person name="Otstavnykh N."/>
            <person name="Kurilenko V."/>
            <person name="Eremeev V."/>
            <person name="Velansky P."/>
            <person name="Mikhailov V."/>
            <person name="Isaeva M."/>
        </authorList>
    </citation>
    <scope>NUCLEOTIDE SEQUENCE</scope>
    <source>
        <strain evidence="5">KMM 9713</strain>
    </source>
</reference>
<keyword evidence="3" id="KW-0472">Membrane</keyword>
<dbReference type="GO" id="GO:0043565">
    <property type="term" value="F:sequence-specific DNA binding"/>
    <property type="evidence" value="ECO:0007669"/>
    <property type="project" value="InterPro"/>
</dbReference>
<dbReference type="Proteomes" id="UP001152599">
    <property type="component" value="Unassembled WGS sequence"/>
</dbReference>
<dbReference type="InterPro" id="IPR018060">
    <property type="entry name" value="HTH_AraC"/>
</dbReference>